<feature type="region of interest" description="Disordered" evidence="1">
    <location>
        <begin position="1"/>
        <end position="30"/>
    </location>
</feature>
<evidence type="ECO:0000256" key="1">
    <source>
        <dbReference type="SAM" id="MobiDB-lite"/>
    </source>
</evidence>
<reference evidence="2 4" key="1">
    <citation type="submission" date="2019-05" db="EMBL/GenBank/DDBJ databases">
        <title>Emergence of the Ug99 lineage of the wheat stem rust pathogen through somatic hybridization.</title>
        <authorList>
            <person name="Li F."/>
            <person name="Upadhyaya N.M."/>
            <person name="Sperschneider J."/>
            <person name="Matny O."/>
            <person name="Nguyen-Phuc H."/>
            <person name="Mago R."/>
            <person name="Raley C."/>
            <person name="Miller M.E."/>
            <person name="Silverstein K.A.T."/>
            <person name="Henningsen E."/>
            <person name="Hirsch C.D."/>
            <person name="Visser B."/>
            <person name="Pretorius Z.A."/>
            <person name="Steffenson B.J."/>
            <person name="Schwessinger B."/>
            <person name="Dodds P.N."/>
            <person name="Figueroa M."/>
        </authorList>
    </citation>
    <scope>NUCLEOTIDE SEQUENCE [LARGE SCALE GENOMIC DNA]</scope>
    <source>
        <strain evidence="2">21-0</strain>
    </source>
</reference>
<evidence type="ECO:0000313" key="2">
    <source>
        <dbReference type="EMBL" id="KAA1069758.1"/>
    </source>
</evidence>
<gene>
    <name evidence="3" type="ORF">PGT21_031120</name>
    <name evidence="2" type="ORF">PGT21_032887</name>
</gene>
<comment type="caution">
    <text evidence="2">The sequence shown here is derived from an EMBL/GenBank/DDBJ whole genome shotgun (WGS) entry which is preliminary data.</text>
</comment>
<sequence>MRREHIKLDLYPKYPPLDKTNEGQRATHPTPADFKAAAEQILTYGQLALYQQCNHYNTRIVLALHCTAKGTPSFYYMHSKNGLN</sequence>
<dbReference type="Proteomes" id="UP000324748">
    <property type="component" value="Unassembled WGS sequence"/>
</dbReference>
<dbReference type="EMBL" id="VSWC01000041">
    <property type="protein sequence ID" value="KAA1104748.1"/>
    <property type="molecule type" value="Genomic_DNA"/>
</dbReference>
<evidence type="ECO:0000313" key="4">
    <source>
        <dbReference type="Proteomes" id="UP000324748"/>
    </source>
</evidence>
<protein>
    <submittedName>
        <fullName evidence="2">Uncharacterized protein</fullName>
    </submittedName>
</protein>
<accession>A0A5B0M1C9</accession>
<dbReference type="EMBL" id="VSWC01000183">
    <property type="protein sequence ID" value="KAA1069758.1"/>
    <property type="molecule type" value="Genomic_DNA"/>
</dbReference>
<dbReference type="AlphaFoldDB" id="A0A5B0M1C9"/>
<proteinExistence type="predicted"/>
<evidence type="ECO:0000313" key="3">
    <source>
        <dbReference type="EMBL" id="KAA1104748.1"/>
    </source>
</evidence>
<keyword evidence="4" id="KW-1185">Reference proteome</keyword>
<name>A0A5B0M1C9_PUCGR</name>
<organism evidence="2 4">
    <name type="scientific">Puccinia graminis f. sp. tritici</name>
    <dbReference type="NCBI Taxonomy" id="56615"/>
    <lineage>
        <taxon>Eukaryota</taxon>
        <taxon>Fungi</taxon>
        <taxon>Dikarya</taxon>
        <taxon>Basidiomycota</taxon>
        <taxon>Pucciniomycotina</taxon>
        <taxon>Pucciniomycetes</taxon>
        <taxon>Pucciniales</taxon>
        <taxon>Pucciniaceae</taxon>
        <taxon>Puccinia</taxon>
    </lineage>
</organism>
<feature type="compositionally biased region" description="Basic and acidic residues" evidence="1">
    <location>
        <begin position="1"/>
        <end position="10"/>
    </location>
</feature>